<gene>
    <name evidence="1" type="ORF">ALC56_01082</name>
</gene>
<name>A0A195FX08_9HYME</name>
<dbReference type="EMBL" id="KQ981219">
    <property type="protein sequence ID" value="KYN44384.1"/>
    <property type="molecule type" value="Genomic_DNA"/>
</dbReference>
<dbReference type="Proteomes" id="UP000078541">
    <property type="component" value="Unassembled WGS sequence"/>
</dbReference>
<evidence type="ECO:0000313" key="1">
    <source>
        <dbReference type="EMBL" id="KYN44384.1"/>
    </source>
</evidence>
<evidence type="ECO:0000313" key="2">
    <source>
        <dbReference type="Proteomes" id="UP000078541"/>
    </source>
</evidence>
<protein>
    <submittedName>
        <fullName evidence="1">Uncharacterized protein</fullName>
    </submittedName>
</protein>
<accession>A0A195FX08</accession>
<dbReference type="AlphaFoldDB" id="A0A195FX08"/>
<sequence length="141" mass="16216">MLKVRGTHSLDKIAHLLQKIHLEFDLLLDFKKIVATINNASDFVKAFRQFGVKLNHFSCDTEISKDEKPKSYFIRRTIPRLKLFSFVHLSSPFTFLQVKVKSTQVELGWVRLGRLSWVGLGWDGFGWVRLGSVGLGWVRLG</sequence>
<organism evidence="1 2">
    <name type="scientific">Trachymyrmex septentrionalis</name>
    <dbReference type="NCBI Taxonomy" id="34720"/>
    <lineage>
        <taxon>Eukaryota</taxon>
        <taxon>Metazoa</taxon>
        <taxon>Ecdysozoa</taxon>
        <taxon>Arthropoda</taxon>
        <taxon>Hexapoda</taxon>
        <taxon>Insecta</taxon>
        <taxon>Pterygota</taxon>
        <taxon>Neoptera</taxon>
        <taxon>Endopterygota</taxon>
        <taxon>Hymenoptera</taxon>
        <taxon>Apocrita</taxon>
        <taxon>Aculeata</taxon>
        <taxon>Formicoidea</taxon>
        <taxon>Formicidae</taxon>
        <taxon>Myrmicinae</taxon>
        <taxon>Trachymyrmex</taxon>
    </lineage>
</organism>
<proteinExistence type="predicted"/>
<keyword evidence="2" id="KW-1185">Reference proteome</keyword>
<reference evidence="1 2" key="1">
    <citation type="submission" date="2016-03" db="EMBL/GenBank/DDBJ databases">
        <title>Trachymyrmex septentrionalis WGS genome.</title>
        <authorList>
            <person name="Nygaard S."/>
            <person name="Hu H."/>
            <person name="Boomsma J."/>
            <person name="Zhang G."/>
        </authorList>
    </citation>
    <scope>NUCLEOTIDE SEQUENCE [LARGE SCALE GENOMIC DNA]</scope>
    <source>
        <strain evidence="1">Tsep2-gDNA-1</strain>
        <tissue evidence="1">Whole body</tissue>
    </source>
</reference>